<organism evidence="1">
    <name type="scientific">Rhizophora mucronata</name>
    <name type="common">Asiatic mangrove</name>
    <dbReference type="NCBI Taxonomy" id="61149"/>
    <lineage>
        <taxon>Eukaryota</taxon>
        <taxon>Viridiplantae</taxon>
        <taxon>Streptophyta</taxon>
        <taxon>Embryophyta</taxon>
        <taxon>Tracheophyta</taxon>
        <taxon>Spermatophyta</taxon>
        <taxon>Magnoliopsida</taxon>
        <taxon>eudicotyledons</taxon>
        <taxon>Gunneridae</taxon>
        <taxon>Pentapetalae</taxon>
        <taxon>rosids</taxon>
        <taxon>fabids</taxon>
        <taxon>Malpighiales</taxon>
        <taxon>Rhizophoraceae</taxon>
        <taxon>Rhizophora</taxon>
    </lineage>
</organism>
<proteinExistence type="predicted"/>
<protein>
    <submittedName>
        <fullName evidence="1">Uncharacterized protein</fullName>
    </submittedName>
</protein>
<dbReference type="EMBL" id="GGEC01088632">
    <property type="protein sequence ID" value="MBX69116.1"/>
    <property type="molecule type" value="Transcribed_RNA"/>
</dbReference>
<evidence type="ECO:0000313" key="1">
    <source>
        <dbReference type="EMBL" id="MBX69116.1"/>
    </source>
</evidence>
<sequence>MTRPGETCIFTRYTFHSN</sequence>
<accession>A0A2P2QPZ7</accession>
<name>A0A2P2QPZ7_RHIMU</name>
<reference evidence="1" key="1">
    <citation type="submission" date="2018-02" db="EMBL/GenBank/DDBJ databases">
        <title>Rhizophora mucronata_Transcriptome.</title>
        <authorList>
            <person name="Meera S.P."/>
            <person name="Sreeshan A."/>
            <person name="Augustine A."/>
        </authorList>
    </citation>
    <scope>NUCLEOTIDE SEQUENCE</scope>
    <source>
        <tissue evidence="1">Leaf</tissue>
    </source>
</reference>
<dbReference type="AlphaFoldDB" id="A0A2P2QPZ7"/>